<dbReference type="Proteomes" id="UP000724058">
    <property type="component" value="Unassembled WGS sequence"/>
</dbReference>
<sequence>MIPKKIHYCWFGKNELPTKAKKCIASWKKYCPDYEIVEWNEDNYDVHQNAYTTYTYDNKKFAFLSDYARLQIILREGGIYFDVDVEVVRSLDELLRYPAFFGFETEEYVNTGVGFGAEIGNKIVEGMLNEYNLLLDGKHGTRGCPILNTEALEKKGLIRNGQKQQIEGAQIFPVEYFNPYDDPTGRLNKTTKTYSIHWFAKSWMGKKEILRSQILKPVHRIFGKDVFRRGK</sequence>
<reference evidence="2" key="2">
    <citation type="submission" date="2020-02" db="EMBL/GenBank/DDBJ databases">
        <authorList>
            <person name="Littmann E."/>
            <person name="Sorbara M."/>
        </authorList>
    </citation>
    <scope>NUCLEOTIDE SEQUENCE</scope>
    <source>
        <strain evidence="2">MSK.10.16</strain>
    </source>
</reference>
<organism evidence="2 3">
    <name type="scientific">Dorea longicatena</name>
    <dbReference type="NCBI Taxonomy" id="88431"/>
    <lineage>
        <taxon>Bacteria</taxon>
        <taxon>Bacillati</taxon>
        <taxon>Bacillota</taxon>
        <taxon>Clostridia</taxon>
        <taxon>Lachnospirales</taxon>
        <taxon>Lachnospiraceae</taxon>
        <taxon>Dorea</taxon>
    </lineage>
</organism>
<dbReference type="InterPro" id="IPR051706">
    <property type="entry name" value="Glycosyltransferase_domain"/>
</dbReference>
<evidence type="ECO:0000313" key="3">
    <source>
        <dbReference type="Proteomes" id="UP000724058"/>
    </source>
</evidence>
<evidence type="ECO:0000313" key="2">
    <source>
        <dbReference type="EMBL" id="NSE58655.1"/>
    </source>
</evidence>
<dbReference type="Gene3D" id="3.90.550.20">
    <property type="match status" value="1"/>
</dbReference>
<gene>
    <name evidence="2" type="ORF">G4332_11200</name>
</gene>
<evidence type="ECO:0000256" key="1">
    <source>
        <dbReference type="ARBA" id="ARBA00022679"/>
    </source>
</evidence>
<dbReference type="PANTHER" id="PTHR32385:SF15">
    <property type="entry name" value="INOSITOL PHOSPHOCERAMIDE MANNOSYLTRANSFERASE 1"/>
    <property type="match status" value="1"/>
</dbReference>
<dbReference type="SUPFAM" id="SSF53448">
    <property type="entry name" value="Nucleotide-diphospho-sugar transferases"/>
    <property type="match status" value="1"/>
</dbReference>
<reference evidence="2" key="1">
    <citation type="journal article" date="2020" name="Cell Host Microbe">
        <title>Functional and Genomic Variation between Human-Derived Isolates of Lachnospiraceae Reveals Inter- and Intra-Species Diversity.</title>
        <authorList>
            <person name="Sorbara M.T."/>
            <person name="Littmann E.R."/>
            <person name="Fontana E."/>
            <person name="Moody T.U."/>
            <person name="Kohout C.E."/>
            <person name="Gjonbalaj M."/>
            <person name="Eaton V."/>
            <person name="Seok R."/>
            <person name="Leiner I.M."/>
            <person name="Pamer E.G."/>
        </authorList>
    </citation>
    <scope>NUCLEOTIDE SEQUENCE</scope>
    <source>
        <strain evidence="2">MSK.10.16</strain>
    </source>
</reference>
<dbReference type="GO" id="GO:0000030">
    <property type="term" value="F:mannosyltransferase activity"/>
    <property type="evidence" value="ECO:0007669"/>
    <property type="project" value="TreeGrafter"/>
</dbReference>
<dbReference type="GO" id="GO:0016020">
    <property type="term" value="C:membrane"/>
    <property type="evidence" value="ECO:0007669"/>
    <property type="project" value="GOC"/>
</dbReference>
<dbReference type="AlphaFoldDB" id="A0AAP7ASK3"/>
<keyword evidence="1 2" id="KW-0808">Transferase</keyword>
<dbReference type="InterPro" id="IPR007577">
    <property type="entry name" value="GlycoTrfase_DXD_sugar-bd_CS"/>
</dbReference>
<accession>A0AAP7ASK3</accession>
<proteinExistence type="predicted"/>
<comment type="caution">
    <text evidence="2">The sequence shown here is derived from an EMBL/GenBank/DDBJ whole genome shotgun (WGS) entry which is preliminary data.</text>
</comment>
<name>A0AAP7ASK3_9FIRM</name>
<dbReference type="InterPro" id="IPR029044">
    <property type="entry name" value="Nucleotide-diphossugar_trans"/>
</dbReference>
<dbReference type="GO" id="GO:0051999">
    <property type="term" value="P:mannosyl-inositol phosphorylceramide biosynthetic process"/>
    <property type="evidence" value="ECO:0007669"/>
    <property type="project" value="TreeGrafter"/>
</dbReference>
<dbReference type="PANTHER" id="PTHR32385">
    <property type="entry name" value="MANNOSYL PHOSPHORYLINOSITOL CERAMIDE SYNTHASE"/>
    <property type="match status" value="1"/>
</dbReference>
<protein>
    <submittedName>
        <fullName evidence="2">Glycosyl transferase</fullName>
    </submittedName>
</protein>
<dbReference type="EMBL" id="JAAIOD010000014">
    <property type="protein sequence ID" value="NSE58655.1"/>
    <property type="molecule type" value="Genomic_DNA"/>
</dbReference>
<dbReference type="Pfam" id="PF04488">
    <property type="entry name" value="Gly_transf_sug"/>
    <property type="match status" value="1"/>
</dbReference>